<dbReference type="Proteomes" id="UP000192050">
    <property type="component" value="Chromosome"/>
</dbReference>
<dbReference type="GO" id="GO:0006531">
    <property type="term" value="P:aspartate metabolic process"/>
    <property type="evidence" value="ECO:0007669"/>
    <property type="project" value="TreeGrafter"/>
</dbReference>
<dbReference type="EC" id="4.3.1.1" evidence="5"/>
<dbReference type="InterPro" id="IPR022761">
    <property type="entry name" value="Fumarate_lyase_N"/>
</dbReference>
<dbReference type="FunFam" id="1.20.200.10:FF:000001">
    <property type="entry name" value="Fumarate hydratase, mitochondrial"/>
    <property type="match status" value="1"/>
</dbReference>
<evidence type="ECO:0000313" key="4">
    <source>
        <dbReference type="EMBL" id="ARD85474.1"/>
    </source>
</evidence>
<evidence type="ECO:0000259" key="3">
    <source>
        <dbReference type="Pfam" id="PF10415"/>
    </source>
</evidence>
<dbReference type="GO" id="GO:0005829">
    <property type="term" value="C:cytosol"/>
    <property type="evidence" value="ECO:0007669"/>
    <property type="project" value="TreeGrafter"/>
</dbReference>
<keyword evidence="6" id="KW-1185">Reference proteome</keyword>
<dbReference type="KEGG" id="fai:FAD_1630"/>
<dbReference type="STRING" id="74969.FAD_1630"/>
<dbReference type="GO" id="GO:0008797">
    <property type="term" value="F:aspartate ammonia-lyase activity"/>
    <property type="evidence" value="ECO:0007669"/>
    <property type="project" value="UniProtKB-EC"/>
</dbReference>
<dbReference type="AlphaFoldDB" id="A0A1V0N5U7"/>
<evidence type="ECO:0000313" key="6">
    <source>
        <dbReference type="Proteomes" id="UP000192050"/>
    </source>
</evidence>
<feature type="domain" description="Fumarate lyase N-terminal" evidence="2">
    <location>
        <begin position="10"/>
        <end position="339"/>
    </location>
</feature>
<dbReference type="GO" id="GO:0006099">
    <property type="term" value="P:tricarboxylic acid cycle"/>
    <property type="evidence" value="ECO:0007669"/>
    <property type="project" value="InterPro"/>
</dbReference>
<dbReference type="PROSITE" id="PS00163">
    <property type="entry name" value="FUMARATE_LYASES"/>
    <property type="match status" value="1"/>
</dbReference>
<dbReference type="InterPro" id="IPR008948">
    <property type="entry name" value="L-Aspartase-like"/>
</dbReference>
<dbReference type="RefSeq" id="WP_009886762.1">
    <property type="nucleotide sequence ID" value="NZ_CP015363.1"/>
</dbReference>
<dbReference type="EMBL" id="JABGBP010000075">
    <property type="protein sequence ID" value="NOL59692.1"/>
    <property type="molecule type" value="Genomic_DNA"/>
</dbReference>
<dbReference type="OrthoDB" id="26319at2157"/>
<dbReference type="Gene3D" id="1.10.275.10">
    <property type="entry name" value="Fumarase/aspartase (N-terminal domain)"/>
    <property type="match status" value="1"/>
</dbReference>
<keyword evidence="1 4" id="KW-0456">Lyase</keyword>
<reference evidence="5 7" key="2">
    <citation type="submission" date="2020-05" db="EMBL/GenBank/DDBJ databases">
        <authorList>
            <person name="Zhang R."/>
        </authorList>
    </citation>
    <scope>NUCLEOTIDE SEQUENCE [LARGE SCALE GENOMIC DNA]</scope>
    <source>
        <strain evidence="5 7">DSM 28986</strain>
    </source>
</reference>
<dbReference type="FunFam" id="1.10.275.10:FF:000001">
    <property type="entry name" value="Fumarate hydratase, mitochondrial"/>
    <property type="match status" value="1"/>
</dbReference>
<proteinExistence type="predicted"/>
<gene>
    <name evidence="4" type="ORF">FAD_1630</name>
    <name evidence="5" type="ORF">HLB00_02440</name>
</gene>
<dbReference type="GeneID" id="16024897"/>
<protein>
    <submittedName>
        <fullName evidence="4">Aspartate ammonia-lyase</fullName>
        <ecNumber evidence="5">4.3.1.1</ecNumber>
    </submittedName>
</protein>
<reference evidence="4 6" key="1">
    <citation type="submission" date="2011-10" db="EMBL/GenBank/DDBJ databases">
        <title>Metabolic and evolutionary patterns in the extreme acidophile Ferroplasma acidiphilum.</title>
        <authorList>
            <person name="Golyshina O.V."/>
            <person name="Kozyavkin S.A."/>
            <person name="Tatusov R.L."/>
            <person name="Slesarev A.I."/>
            <person name="Golyshin P.N."/>
        </authorList>
    </citation>
    <scope>NUCLEOTIDE SEQUENCE [LARGE SCALE GENOMIC DNA]</scope>
    <source>
        <strain evidence="4">Berkeley</strain>
        <strain evidence="6">Y</strain>
    </source>
</reference>
<evidence type="ECO:0000256" key="1">
    <source>
        <dbReference type="ARBA" id="ARBA00023239"/>
    </source>
</evidence>
<dbReference type="InterPro" id="IPR020557">
    <property type="entry name" value="Fumarate_lyase_CS"/>
</dbReference>
<dbReference type="InterPro" id="IPR024083">
    <property type="entry name" value="Fumarase/histidase_N"/>
</dbReference>
<dbReference type="Gene3D" id="1.10.40.30">
    <property type="entry name" value="Fumarase/aspartase (C-terminal domain)"/>
    <property type="match status" value="1"/>
</dbReference>
<dbReference type="InterPro" id="IPR051546">
    <property type="entry name" value="Aspartate_Ammonia-Lyase"/>
</dbReference>
<dbReference type="InterPro" id="IPR000362">
    <property type="entry name" value="Fumarate_lyase_fam"/>
</dbReference>
<dbReference type="EMBL" id="CP015363">
    <property type="protein sequence ID" value="ARD85474.1"/>
    <property type="molecule type" value="Genomic_DNA"/>
</dbReference>
<dbReference type="PANTHER" id="PTHR42696">
    <property type="entry name" value="ASPARTATE AMMONIA-LYASE"/>
    <property type="match status" value="1"/>
</dbReference>
<evidence type="ECO:0000313" key="7">
    <source>
        <dbReference type="Proteomes" id="UP000546917"/>
    </source>
</evidence>
<dbReference type="InterPro" id="IPR018951">
    <property type="entry name" value="Fumarase_C_C"/>
</dbReference>
<organism evidence="4 6">
    <name type="scientific">Ferroplasma acidiphilum</name>
    <dbReference type="NCBI Taxonomy" id="74969"/>
    <lineage>
        <taxon>Archaea</taxon>
        <taxon>Methanobacteriati</taxon>
        <taxon>Thermoplasmatota</taxon>
        <taxon>Thermoplasmata</taxon>
        <taxon>Thermoplasmatales</taxon>
        <taxon>Ferroplasmaceae</taxon>
        <taxon>Ferroplasma</taxon>
    </lineage>
</organism>
<dbReference type="Gene3D" id="1.20.200.10">
    <property type="entry name" value="Fumarase/aspartase (Central domain)"/>
    <property type="match status" value="1"/>
</dbReference>
<dbReference type="Pfam" id="PF10415">
    <property type="entry name" value="FumaraseC_C"/>
    <property type="match status" value="1"/>
</dbReference>
<dbReference type="SUPFAM" id="SSF48557">
    <property type="entry name" value="L-aspartase-like"/>
    <property type="match status" value="1"/>
</dbReference>
<dbReference type="NCBIfam" id="NF008909">
    <property type="entry name" value="PRK12273.1"/>
    <property type="match status" value="1"/>
</dbReference>
<sequence>MRTERDVIGEVQIDDSIYYGINTLRAKNNFNISGIKSKDRDHIKAMAIVKKGAAYANYTAGKLQKELYESISKACDRLISGDFDEQFVVDVFQAGAGTSFNMNTNEILANLVLESLNHKKGEYKYAHPNDVINMSQSTNDIYPTMMRVSIMLKSPKLIENAEALIKSLKAKHKEFEKVYKTGRTHLQDAVRVTLGDEFNAWAFAIGRDLKEFKSALDYILELNIGGTAVGNGANTPDGYKEYAVKKISEETGFNFRPGENLMGIMQFMTDFSRVINSLSNMALDLSKISDDLRLLYSGPGAGLHEIVLPAVQQGSSIMPGKINPSIAEAMNMICHSITGSQQAVNLSVKAGQLELNVMMPHIDYEISKSIERLANGIKMLDEEAIQGIKPDLNKIKENIERSFGSAALLNPYLGYDTMAKIVEESLETGKSIKDLVLATGKIDEKKYKEIFNFLN</sequence>
<dbReference type="PANTHER" id="PTHR42696:SF2">
    <property type="entry name" value="ASPARTATE AMMONIA-LYASE"/>
    <property type="match status" value="1"/>
</dbReference>
<feature type="domain" description="Fumarase C C-terminal" evidence="3">
    <location>
        <begin position="408"/>
        <end position="453"/>
    </location>
</feature>
<accession>A0A1V0N5U7</accession>
<evidence type="ECO:0000259" key="2">
    <source>
        <dbReference type="Pfam" id="PF00206"/>
    </source>
</evidence>
<dbReference type="PRINTS" id="PR00149">
    <property type="entry name" value="FUMRATELYASE"/>
</dbReference>
<dbReference type="Proteomes" id="UP000546917">
    <property type="component" value="Unassembled WGS sequence"/>
</dbReference>
<evidence type="ECO:0000313" key="5">
    <source>
        <dbReference type="EMBL" id="NOL59692.1"/>
    </source>
</evidence>
<dbReference type="Pfam" id="PF00206">
    <property type="entry name" value="Lyase_1"/>
    <property type="match status" value="1"/>
</dbReference>
<name>A0A1V0N5U7_9ARCH</name>